<dbReference type="InterPro" id="IPR005561">
    <property type="entry name" value="ANTAR"/>
</dbReference>
<dbReference type="EMBL" id="NMQU01000082">
    <property type="protein sequence ID" value="OXM46897.1"/>
    <property type="molecule type" value="Genomic_DNA"/>
</dbReference>
<feature type="domain" description="ANTAR" evidence="3">
    <location>
        <begin position="177"/>
        <end position="231"/>
    </location>
</feature>
<evidence type="ECO:0000259" key="3">
    <source>
        <dbReference type="SMART" id="SM01012"/>
    </source>
</evidence>
<dbReference type="InterPro" id="IPR036388">
    <property type="entry name" value="WH-like_DNA-bd_sf"/>
</dbReference>
<dbReference type="Gene3D" id="1.10.10.10">
    <property type="entry name" value="Winged helix-like DNA-binding domain superfamily/Winged helix DNA-binding domain"/>
    <property type="match status" value="1"/>
</dbReference>
<keyword evidence="1" id="KW-0805">Transcription regulation</keyword>
<sequence>MRPQRPDRTARVWAKLRFLASETDSTVTVEHACVVCGDVLEAAGVGLTLVAGEGLAEPVFATDERSRELEDLQFTLGEGPALEVLCEGMLIVVTDVTSSEAALRWPVFAPEAIDRGVKSIIAVPIQVGAIKVGVVDCYRELAGFPSREGQAEALVCVEAAIDLVVADADIGRPGLAEVIDLEFTEHRAQVHQATGIVSVQLDIGLPDALARLRAHAYAGDRKLNDVAKDVVLRRLTFRPESS</sequence>
<evidence type="ECO:0000313" key="5">
    <source>
        <dbReference type="Proteomes" id="UP000215563"/>
    </source>
</evidence>
<evidence type="ECO:0000256" key="1">
    <source>
        <dbReference type="ARBA" id="ARBA00023015"/>
    </source>
</evidence>
<dbReference type="GO" id="GO:0003723">
    <property type="term" value="F:RNA binding"/>
    <property type="evidence" value="ECO:0007669"/>
    <property type="project" value="InterPro"/>
</dbReference>
<accession>A0A229RJR4</accession>
<name>A0A229RJR4_AMYAL</name>
<dbReference type="SMART" id="SM01012">
    <property type="entry name" value="ANTAR"/>
    <property type="match status" value="1"/>
</dbReference>
<dbReference type="OrthoDB" id="7466251at2"/>
<evidence type="ECO:0000256" key="2">
    <source>
        <dbReference type="ARBA" id="ARBA00023163"/>
    </source>
</evidence>
<proteinExistence type="predicted"/>
<dbReference type="Gene3D" id="3.30.450.40">
    <property type="match status" value="1"/>
</dbReference>
<reference evidence="4 5" key="1">
    <citation type="submission" date="2017-07" db="EMBL/GenBank/DDBJ databases">
        <title>Amycolatopsis alba DSM 44262 Genome sequencing and assembly.</title>
        <authorList>
            <person name="Kaur N."/>
            <person name="Mayilraj S."/>
        </authorList>
    </citation>
    <scope>NUCLEOTIDE SEQUENCE [LARGE SCALE GENOMIC DNA]</scope>
    <source>
        <strain evidence="4 5">DSM 44262</strain>
    </source>
</reference>
<dbReference type="Proteomes" id="UP000215563">
    <property type="component" value="Unassembled WGS sequence"/>
</dbReference>
<comment type="caution">
    <text evidence="4">The sequence shown here is derived from an EMBL/GenBank/DDBJ whole genome shotgun (WGS) entry which is preliminary data.</text>
</comment>
<keyword evidence="5" id="KW-1185">Reference proteome</keyword>
<keyword evidence="2" id="KW-0804">Transcription</keyword>
<evidence type="ECO:0000313" key="4">
    <source>
        <dbReference type="EMBL" id="OXM46897.1"/>
    </source>
</evidence>
<protein>
    <recommendedName>
        <fullName evidence="3">ANTAR domain-containing protein</fullName>
    </recommendedName>
</protein>
<dbReference type="AlphaFoldDB" id="A0A229RJR4"/>
<dbReference type="Pfam" id="PF03861">
    <property type="entry name" value="ANTAR"/>
    <property type="match status" value="1"/>
</dbReference>
<organism evidence="4 5">
    <name type="scientific">Amycolatopsis alba DSM 44262</name>
    <dbReference type="NCBI Taxonomy" id="1125972"/>
    <lineage>
        <taxon>Bacteria</taxon>
        <taxon>Bacillati</taxon>
        <taxon>Actinomycetota</taxon>
        <taxon>Actinomycetes</taxon>
        <taxon>Pseudonocardiales</taxon>
        <taxon>Pseudonocardiaceae</taxon>
        <taxon>Amycolatopsis</taxon>
    </lineage>
</organism>
<dbReference type="InterPro" id="IPR029016">
    <property type="entry name" value="GAF-like_dom_sf"/>
</dbReference>
<gene>
    <name evidence="4" type="ORF">CFP75_25660</name>
</gene>
<dbReference type="SUPFAM" id="SSF55781">
    <property type="entry name" value="GAF domain-like"/>
    <property type="match status" value="1"/>
</dbReference>